<evidence type="ECO:0000313" key="3">
    <source>
        <dbReference type="Proteomes" id="UP000509303"/>
    </source>
</evidence>
<sequence>MLLTPREHIVNYAELGMEVDPPAPYSARAWLASVADQLSNRPTPDGPPPRKPEPGP</sequence>
<dbReference type="AlphaFoldDB" id="A0A7H8N1F7"/>
<gene>
    <name evidence="2" type="ORF">HUT08_22560</name>
</gene>
<evidence type="ECO:0000256" key="1">
    <source>
        <dbReference type="SAM" id="MobiDB-lite"/>
    </source>
</evidence>
<protein>
    <submittedName>
        <fullName evidence="2">Uncharacterized protein</fullName>
    </submittedName>
</protein>
<feature type="region of interest" description="Disordered" evidence="1">
    <location>
        <begin position="36"/>
        <end position="56"/>
    </location>
</feature>
<reference evidence="2 3" key="1">
    <citation type="submission" date="2020-06" db="EMBL/GenBank/DDBJ databases">
        <title>Genome mining for natural products.</title>
        <authorList>
            <person name="Zhang B."/>
            <person name="Shi J."/>
            <person name="Ge H."/>
        </authorList>
    </citation>
    <scope>NUCLEOTIDE SEQUENCE [LARGE SCALE GENOMIC DNA]</scope>
    <source>
        <strain evidence="2 3">NA00687</strain>
    </source>
</reference>
<proteinExistence type="predicted"/>
<dbReference type="Proteomes" id="UP000509303">
    <property type="component" value="Chromosome"/>
</dbReference>
<organism evidence="2 3">
    <name type="scientific">Streptomyces buecherae</name>
    <dbReference type="NCBI Taxonomy" id="2763006"/>
    <lineage>
        <taxon>Bacteria</taxon>
        <taxon>Bacillati</taxon>
        <taxon>Actinomycetota</taxon>
        <taxon>Actinomycetes</taxon>
        <taxon>Kitasatosporales</taxon>
        <taxon>Streptomycetaceae</taxon>
        <taxon>Streptomyces</taxon>
    </lineage>
</organism>
<dbReference type="EMBL" id="CP054929">
    <property type="protein sequence ID" value="QKW48191.1"/>
    <property type="molecule type" value="Genomic_DNA"/>
</dbReference>
<keyword evidence="3" id="KW-1185">Reference proteome</keyword>
<evidence type="ECO:0000313" key="2">
    <source>
        <dbReference type="EMBL" id="QKW48191.1"/>
    </source>
</evidence>
<accession>A0A7H8N1F7</accession>
<name>A0A7H8N1F7_9ACTN</name>
<dbReference type="RefSeq" id="WP_176159888.1">
    <property type="nucleotide sequence ID" value="NZ_CP054929.1"/>
</dbReference>